<comment type="caution">
    <text evidence="2">The sequence shown here is derived from an EMBL/GenBank/DDBJ whole genome shotgun (WGS) entry which is preliminary data.</text>
</comment>
<gene>
    <name evidence="2" type="ORF">LCGC14_2095720</name>
</gene>
<accession>A0A0F9EBE5</accession>
<protein>
    <submittedName>
        <fullName evidence="2">Uncharacterized protein</fullName>
    </submittedName>
</protein>
<sequence length="228" mass="26516">MIIANFTPDTIEWVHVGVNGKLGPNKNMEVGQGRGNHILNKWGDRGLLQLQYGDEEKIEEKRKIAMKMYNRFWTHSIVVFNQHNESLKNQDKPYVMPTEQLSEHAKELGIELIGPWKLRIPVNSEEINNLKSENSDLKKILTKLSEQVANLSKEMKDSKDPSILERETYAKKYKNKGKVQFKVYIEHNALDISTWPPERQDEARIKWGSFNFEEPFPVDVINADLDRV</sequence>
<evidence type="ECO:0000256" key="1">
    <source>
        <dbReference type="SAM" id="Coils"/>
    </source>
</evidence>
<organism evidence="2">
    <name type="scientific">marine sediment metagenome</name>
    <dbReference type="NCBI Taxonomy" id="412755"/>
    <lineage>
        <taxon>unclassified sequences</taxon>
        <taxon>metagenomes</taxon>
        <taxon>ecological metagenomes</taxon>
    </lineage>
</organism>
<dbReference type="AlphaFoldDB" id="A0A0F9EBE5"/>
<proteinExistence type="predicted"/>
<reference evidence="2" key="1">
    <citation type="journal article" date="2015" name="Nature">
        <title>Complex archaea that bridge the gap between prokaryotes and eukaryotes.</title>
        <authorList>
            <person name="Spang A."/>
            <person name="Saw J.H."/>
            <person name="Jorgensen S.L."/>
            <person name="Zaremba-Niedzwiedzka K."/>
            <person name="Martijn J."/>
            <person name="Lind A.E."/>
            <person name="van Eijk R."/>
            <person name="Schleper C."/>
            <person name="Guy L."/>
            <person name="Ettema T.J."/>
        </authorList>
    </citation>
    <scope>NUCLEOTIDE SEQUENCE</scope>
</reference>
<evidence type="ECO:0000313" key="2">
    <source>
        <dbReference type="EMBL" id="KKL71358.1"/>
    </source>
</evidence>
<keyword evidence="1" id="KW-0175">Coiled coil</keyword>
<feature type="coiled-coil region" evidence="1">
    <location>
        <begin position="127"/>
        <end position="154"/>
    </location>
</feature>
<name>A0A0F9EBE5_9ZZZZ</name>
<dbReference type="EMBL" id="LAZR01025618">
    <property type="protein sequence ID" value="KKL71358.1"/>
    <property type="molecule type" value="Genomic_DNA"/>
</dbReference>